<dbReference type="SMART" id="SM00858">
    <property type="entry name" value="SAF"/>
    <property type="match status" value="1"/>
</dbReference>
<accession>D5MGI7</accession>
<proteinExistence type="predicted"/>
<dbReference type="NCBIfam" id="TIGR03170">
    <property type="entry name" value="flgA_cterm"/>
    <property type="match status" value="1"/>
</dbReference>
<dbReference type="AlphaFoldDB" id="D5MGI7"/>
<dbReference type="KEGG" id="mox:DAMO_1810"/>
<dbReference type="CDD" id="cd11614">
    <property type="entry name" value="SAF_CpaB_FlgA_like"/>
    <property type="match status" value="1"/>
</dbReference>
<keyword evidence="2" id="KW-0732">Signal</keyword>
<evidence type="ECO:0000259" key="4">
    <source>
        <dbReference type="SMART" id="SM00858"/>
    </source>
</evidence>
<dbReference type="InterPro" id="IPR039246">
    <property type="entry name" value="Flagellar_FlgA"/>
</dbReference>
<dbReference type="HOGENOM" id="CLU_789121_0_0_0"/>
<evidence type="ECO:0000256" key="3">
    <source>
        <dbReference type="ARBA" id="ARBA00022764"/>
    </source>
</evidence>
<dbReference type="PANTHER" id="PTHR36307:SF1">
    <property type="entry name" value="FLAGELLA BASAL BODY P-RING FORMATION PROTEIN FLGA"/>
    <property type="match status" value="1"/>
</dbReference>
<dbReference type="GO" id="GO:0044780">
    <property type="term" value="P:bacterial-type flagellum assembly"/>
    <property type="evidence" value="ECO:0007669"/>
    <property type="project" value="InterPro"/>
</dbReference>
<dbReference type="Gene3D" id="3.90.1210.10">
    <property type="entry name" value="Antifreeze-like/N-acetylneuraminic acid synthase C-terminal domain"/>
    <property type="match status" value="1"/>
</dbReference>
<evidence type="ECO:0000256" key="2">
    <source>
        <dbReference type="ARBA" id="ARBA00022729"/>
    </source>
</evidence>
<evidence type="ECO:0000313" key="5">
    <source>
        <dbReference type="EMBL" id="CBE68868.1"/>
    </source>
</evidence>
<protein>
    <recommendedName>
        <fullName evidence="4">SAF domain-containing protein</fullName>
    </recommendedName>
</protein>
<reference evidence="5 6" key="1">
    <citation type="journal article" date="2010" name="Nature">
        <title>Nitrite-driven anaerobic methane oxidation by oxygenic bacteria.</title>
        <authorList>
            <person name="Ettwig K.F."/>
            <person name="Butler M.K."/>
            <person name="Le Paslier D."/>
            <person name="Pelletier E."/>
            <person name="Mangenot S."/>
            <person name="Kuypers M.M.M."/>
            <person name="Schreiber F."/>
            <person name="Dutilh B.E."/>
            <person name="Zedelius J."/>
            <person name="de Beer D."/>
            <person name="Gloerich J."/>
            <person name="Wessels H.J.C.T."/>
            <person name="van Allen T."/>
            <person name="Luesken F."/>
            <person name="Wu M."/>
            <person name="van de Pas-Schoonen K.T."/>
            <person name="Op den Camp H.J.M."/>
            <person name="Janssen-Megens E.M."/>
            <person name="Francoijs K-J."/>
            <person name="Stunnenberg H."/>
            <person name="Weissenbach J."/>
            <person name="Jetten M.S.M."/>
            <person name="Strous M."/>
        </authorList>
    </citation>
    <scope>NUCLEOTIDE SEQUENCE [LARGE SCALE GENOMIC DNA]</scope>
</reference>
<organism evidence="5 6">
    <name type="scientific">Methylomirabilis oxygeniifera</name>
    <dbReference type="NCBI Taxonomy" id="671143"/>
    <lineage>
        <taxon>Bacteria</taxon>
        <taxon>Candidatus Methylomirabilota</taxon>
        <taxon>Candidatus Methylomirabilia</taxon>
        <taxon>Candidatus Methylomirabilales</taxon>
        <taxon>Candidatus Methylomirabilaceae</taxon>
        <taxon>Candidatus Methylomirabilis</taxon>
    </lineage>
</organism>
<sequence>MGRGMDGTSGVIFCLPRATQVAGVVLAIVIAVVQSAPAGQGLPLEQRERMPRAVIRVKESATVRGKEILLKDLAEITAQSQSLSEALEALPVGQAPPPGLTRTFDPDLIVIKLRQYRIDPSGIRIESPRHVMVAGAHRVIESDELFQAAKSAVLKGREQELERITVRPDTLPPALVVPPGEIELRARPRFQSSVGLGSIPVIVEVWIDGRLYRAVSLAVRLSLMREVVVVNYPLPRHTVVKGADVRLERRDIGPLAHEPLQDLTLAVGRRTTRTLAMGEVVVSESVELPPLIQKGEVVTLMVETPRLLVTAKGIAQEVGKAGQLVRVKNTASGREVIGKLETDKTIRIGSE</sequence>
<dbReference type="InterPro" id="IPR017585">
    <property type="entry name" value="SAF_FlgA"/>
</dbReference>
<dbReference type="InterPro" id="IPR013974">
    <property type="entry name" value="SAF"/>
</dbReference>
<evidence type="ECO:0000313" key="6">
    <source>
        <dbReference type="Proteomes" id="UP000006898"/>
    </source>
</evidence>
<dbReference type="Proteomes" id="UP000006898">
    <property type="component" value="Chromosome"/>
</dbReference>
<evidence type="ECO:0000256" key="1">
    <source>
        <dbReference type="ARBA" id="ARBA00004418"/>
    </source>
</evidence>
<dbReference type="STRING" id="671143.DAMO_1810"/>
<name>D5MGI7_METO1</name>
<keyword evidence="3" id="KW-0574">Periplasm</keyword>
<dbReference type="Pfam" id="PF13144">
    <property type="entry name" value="ChapFlgA"/>
    <property type="match status" value="1"/>
</dbReference>
<dbReference type="PANTHER" id="PTHR36307">
    <property type="entry name" value="FLAGELLA BASAL BODY P-RING FORMATION PROTEIN FLGA"/>
    <property type="match status" value="1"/>
</dbReference>
<dbReference type="Gene3D" id="2.30.30.760">
    <property type="match status" value="1"/>
</dbReference>
<feature type="domain" description="SAF" evidence="4">
    <location>
        <begin position="225"/>
        <end position="287"/>
    </location>
</feature>
<gene>
    <name evidence="5" type="ORF">DAMO_1810</name>
</gene>
<comment type="subcellular location">
    <subcellularLocation>
        <location evidence="1">Periplasm</location>
    </subcellularLocation>
</comment>
<dbReference type="GO" id="GO:0042597">
    <property type="term" value="C:periplasmic space"/>
    <property type="evidence" value="ECO:0007669"/>
    <property type="project" value="UniProtKB-SubCell"/>
</dbReference>
<dbReference type="eggNOG" id="COG1261">
    <property type="taxonomic scope" value="Bacteria"/>
</dbReference>
<dbReference type="EMBL" id="FP565575">
    <property type="protein sequence ID" value="CBE68868.1"/>
    <property type="molecule type" value="Genomic_DNA"/>
</dbReference>